<dbReference type="EMBL" id="OZ034820">
    <property type="protein sequence ID" value="CAL1401687.1"/>
    <property type="molecule type" value="Genomic_DNA"/>
</dbReference>
<dbReference type="PROSITE" id="PS51257">
    <property type="entry name" value="PROKAR_LIPOPROTEIN"/>
    <property type="match status" value="1"/>
</dbReference>
<feature type="compositionally biased region" description="Polar residues" evidence="1">
    <location>
        <begin position="1"/>
        <end position="10"/>
    </location>
</feature>
<dbReference type="Proteomes" id="UP001497516">
    <property type="component" value="Chromosome 7"/>
</dbReference>
<proteinExistence type="predicted"/>
<name>A0AAV2FUJ0_9ROSI</name>
<gene>
    <name evidence="2" type="ORF">LTRI10_LOCUS41733</name>
</gene>
<protein>
    <submittedName>
        <fullName evidence="2">Uncharacterized protein</fullName>
    </submittedName>
</protein>
<feature type="region of interest" description="Disordered" evidence="1">
    <location>
        <begin position="1"/>
        <end position="29"/>
    </location>
</feature>
<sequence>MDCSRPATQLSPPSNQSGTSSTSCSPVWSPPTPPDHTRCQSVCSMPCIPWGDPDHLLHLGYFVATTFARCHSKPTYIFCGPLITRLACHFEIDFEGLNNATKHDGSSPLSKDVLHNALLLASTKAGEWVDGFSMPPVVDEDAEDDDYYTKEEDSADDDDDDDGGAMDIDEPEPPHLLPR</sequence>
<reference evidence="2 3" key="1">
    <citation type="submission" date="2024-04" db="EMBL/GenBank/DDBJ databases">
        <authorList>
            <person name="Fracassetti M."/>
        </authorList>
    </citation>
    <scope>NUCLEOTIDE SEQUENCE [LARGE SCALE GENOMIC DNA]</scope>
</reference>
<dbReference type="AlphaFoldDB" id="A0AAV2FUJ0"/>
<organism evidence="2 3">
    <name type="scientific">Linum trigynum</name>
    <dbReference type="NCBI Taxonomy" id="586398"/>
    <lineage>
        <taxon>Eukaryota</taxon>
        <taxon>Viridiplantae</taxon>
        <taxon>Streptophyta</taxon>
        <taxon>Embryophyta</taxon>
        <taxon>Tracheophyta</taxon>
        <taxon>Spermatophyta</taxon>
        <taxon>Magnoliopsida</taxon>
        <taxon>eudicotyledons</taxon>
        <taxon>Gunneridae</taxon>
        <taxon>Pentapetalae</taxon>
        <taxon>rosids</taxon>
        <taxon>fabids</taxon>
        <taxon>Malpighiales</taxon>
        <taxon>Linaceae</taxon>
        <taxon>Linum</taxon>
    </lineage>
</organism>
<accession>A0AAV2FUJ0</accession>
<feature type="compositionally biased region" description="Acidic residues" evidence="1">
    <location>
        <begin position="153"/>
        <end position="171"/>
    </location>
</feature>
<keyword evidence="3" id="KW-1185">Reference proteome</keyword>
<evidence type="ECO:0000256" key="1">
    <source>
        <dbReference type="SAM" id="MobiDB-lite"/>
    </source>
</evidence>
<feature type="compositionally biased region" description="Low complexity" evidence="1">
    <location>
        <begin position="11"/>
        <end position="27"/>
    </location>
</feature>
<evidence type="ECO:0000313" key="3">
    <source>
        <dbReference type="Proteomes" id="UP001497516"/>
    </source>
</evidence>
<feature type="region of interest" description="Disordered" evidence="1">
    <location>
        <begin position="131"/>
        <end position="179"/>
    </location>
</feature>
<evidence type="ECO:0000313" key="2">
    <source>
        <dbReference type="EMBL" id="CAL1401687.1"/>
    </source>
</evidence>